<dbReference type="PROSITE" id="PS51758">
    <property type="entry name" value="LETM1_RBD"/>
    <property type="match status" value="1"/>
</dbReference>
<keyword evidence="3" id="KW-0999">Mitochondrion inner membrane</keyword>
<evidence type="ECO:0000259" key="9">
    <source>
        <dbReference type="PROSITE" id="PS51758"/>
    </source>
</evidence>
<dbReference type="InterPro" id="IPR033122">
    <property type="entry name" value="LETM1-like_RBD"/>
</dbReference>
<evidence type="ECO:0000256" key="8">
    <source>
        <dbReference type="SAM" id="MobiDB-lite"/>
    </source>
</evidence>
<feature type="compositionally biased region" description="Basic and acidic residues" evidence="8">
    <location>
        <begin position="14"/>
        <end position="30"/>
    </location>
</feature>
<dbReference type="GO" id="GO:0030003">
    <property type="term" value="P:intracellular monoatomic cation homeostasis"/>
    <property type="evidence" value="ECO:0007669"/>
    <property type="project" value="TreeGrafter"/>
</dbReference>
<feature type="domain" description="Letm1 RBD" evidence="9">
    <location>
        <begin position="48"/>
        <end position="188"/>
    </location>
</feature>
<gene>
    <name evidence="10" type="ORF">AV530_014894</name>
</gene>
<proteinExistence type="predicted"/>
<evidence type="ECO:0000256" key="7">
    <source>
        <dbReference type="PROSITE-ProRule" id="PRU01094"/>
    </source>
</evidence>
<keyword evidence="2" id="KW-0812">Transmembrane</keyword>
<reference evidence="10 11" key="1">
    <citation type="submission" date="2016-02" db="EMBL/GenBank/DDBJ databases">
        <title>Band-tailed pigeon sequencing and assembly.</title>
        <authorList>
            <person name="Soares A.E."/>
            <person name="Novak B.J."/>
            <person name="Rice E.S."/>
            <person name="O'Connell B."/>
            <person name="Chang D."/>
            <person name="Weber S."/>
            <person name="Shapiro B."/>
        </authorList>
    </citation>
    <scope>NUCLEOTIDE SEQUENCE [LARGE SCALE GENOMIC DNA]</scope>
    <source>
        <strain evidence="10">BTP2013</strain>
        <tissue evidence="10">Blood</tissue>
    </source>
</reference>
<keyword evidence="11" id="KW-1185">Reference proteome</keyword>
<protein>
    <recommendedName>
        <fullName evidence="9">Letm1 RBD domain-containing protein</fullName>
    </recommendedName>
</protein>
<evidence type="ECO:0000256" key="4">
    <source>
        <dbReference type="ARBA" id="ARBA00022989"/>
    </source>
</evidence>
<evidence type="ECO:0000256" key="3">
    <source>
        <dbReference type="ARBA" id="ARBA00022792"/>
    </source>
</evidence>
<feature type="region of interest" description="Disordered" evidence="8">
    <location>
        <begin position="1"/>
        <end position="66"/>
    </location>
</feature>
<comment type="subcellular location">
    <subcellularLocation>
        <location evidence="1">Mitochondrion inner membrane</location>
        <topology evidence="1">Single-pass membrane protein</topology>
    </subcellularLocation>
</comment>
<keyword evidence="6" id="KW-0472">Membrane</keyword>
<dbReference type="GO" id="GO:0005743">
    <property type="term" value="C:mitochondrial inner membrane"/>
    <property type="evidence" value="ECO:0007669"/>
    <property type="project" value="UniProtKB-SubCell"/>
</dbReference>
<dbReference type="EMBL" id="LSYS01002034">
    <property type="protein sequence ID" value="OPJ86974.1"/>
    <property type="molecule type" value="Genomic_DNA"/>
</dbReference>
<evidence type="ECO:0000256" key="6">
    <source>
        <dbReference type="ARBA" id="ARBA00023136"/>
    </source>
</evidence>
<evidence type="ECO:0000256" key="5">
    <source>
        <dbReference type="ARBA" id="ARBA00023128"/>
    </source>
</evidence>
<dbReference type="GO" id="GO:0043022">
    <property type="term" value="F:ribosome binding"/>
    <property type="evidence" value="ECO:0007669"/>
    <property type="project" value="InterPro"/>
</dbReference>
<sequence>MDIGHTGDSVDMGTLRHRERDIGHTGDRDTGTPGTRTLGHGDTRDTGDMRDTETPGTGTLGTWGWGHRGQGQGAVVPVRGDSAVALQVQGGSQPRVSQLCDLRGGFSGPPLALETLRGPHARALSRALFLTPLLPLPLLRRRLRSHVLELRALDLALLRLGLEQLHPNELRAACYLRGLNPARLEPPE</sequence>
<keyword evidence="4" id="KW-1133">Transmembrane helix</keyword>
<dbReference type="AlphaFoldDB" id="A0A1V4KRE6"/>
<dbReference type="PANTHER" id="PTHR14009:SF13">
    <property type="entry name" value="LETM1 DOMAIN-CONTAINING PROTEIN 1"/>
    <property type="match status" value="1"/>
</dbReference>
<dbReference type="Proteomes" id="UP000190648">
    <property type="component" value="Unassembled WGS sequence"/>
</dbReference>
<evidence type="ECO:0000313" key="10">
    <source>
        <dbReference type="EMBL" id="OPJ86974.1"/>
    </source>
</evidence>
<feature type="compositionally biased region" description="Basic and acidic residues" evidence="8">
    <location>
        <begin position="39"/>
        <end position="53"/>
    </location>
</feature>
<dbReference type="Pfam" id="PF07766">
    <property type="entry name" value="LETM1_RBD"/>
    <property type="match status" value="1"/>
</dbReference>
<dbReference type="InterPro" id="IPR044202">
    <property type="entry name" value="LETM1/MDM38-like"/>
</dbReference>
<evidence type="ECO:0000256" key="1">
    <source>
        <dbReference type="ARBA" id="ARBA00004434"/>
    </source>
</evidence>
<organism evidence="10 11">
    <name type="scientific">Patagioenas fasciata monilis</name>
    <dbReference type="NCBI Taxonomy" id="372326"/>
    <lineage>
        <taxon>Eukaryota</taxon>
        <taxon>Metazoa</taxon>
        <taxon>Chordata</taxon>
        <taxon>Craniata</taxon>
        <taxon>Vertebrata</taxon>
        <taxon>Euteleostomi</taxon>
        <taxon>Archelosauria</taxon>
        <taxon>Archosauria</taxon>
        <taxon>Dinosauria</taxon>
        <taxon>Saurischia</taxon>
        <taxon>Theropoda</taxon>
        <taxon>Coelurosauria</taxon>
        <taxon>Aves</taxon>
        <taxon>Neognathae</taxon>
        <taxon>Neoaves</taxon>
        <taxon>Columbimorphae</taxon>
        <taxon>Columbiformes</taxon>
        <taxon>Columbidae</taxon>
        <taxon>Patagioenas</taxon>
    </lineage>
</organism>
<accession>A0A1V4KRE6</accession>
<evidence type="ECO:0000256" key="2">
    <source>
        <dbReference type="ARBA" id="ARBA00022692"/>
    </source>
</evidence>
<evidence type="ECO:0000313" key="11">
    <source>
        <dbReference type="Proteomes" id="UP000190648"/>
    </source>
</evidence>
<dbReference type="PANTHER" id="PTHR14009">
    <property type="entry name" value="LEUCINE ZIPPER-EF-HAND CONTAINING TRANSMEMBRANE PROTEIN"/>
    <property type="match status" value="1"/>
</dbReference>
<keyword evidence="5 7" id="KW-0496">Mitochondrion</keyword>
<comment type="caution">
    <text evidence="10">The sequence shown here is derived from an EMBL/GenBank/DDBJ whole genome shotgun (WGS) entry which is preliminary data.</text>
</comment>
<name>A0A1V4KRE6_PATFA</name>
<dbReference type="OrthoDB" id="73691at2759"/>